<gene>
    <name evidence="6" type="ORF">HHK36_028256</name>
</gene>
<keyword evidence="1" id="KW-0805">Transcription regulation</keyword>
<dbReference type="Gene3D" id="1.10.10.60">
    <property type="entry name" value="Homeodomain-like"/>
    <property type="match status" value="1"/>
</dbReference>
<dbReference type="OMA" id="RSQLMDF"/>
<dbReference type="EMBL" id="JABCRI010000021">
    <property type="protein sequence ID" value="KAF8380766.1"/>
    <property type="molecule type" value="Genomic_DNA"/>
</dbReference>
<dbReference type="InterPro" id="IPR046955">
    <property type="entry name" value="PHR1-like"/>
</dbReference>
<dbReference type="InterPro" id="IPR006447">
    <property type="entry name" value="Myb_dom_plants"/>
</dbReference>
<organism evidence="6 7">
    <name type="scientific">Tetracentron sinense</name>
    <name type="common">Spur-leaf</name>
    <dbReference type="NCBI Taxonomy" id="13715"/>
    <lineage>
        <taxon>Eukaryota</taxon>
        <taxon>Viridiplantae</taxon>
        <taxon>Streptophyta</taxon>
        <taxon>Embryophyta</taxon>
        <taxon>Tracheophyta</taxon>
        <taxon>Spermatophyta</taxon>
        <taxon>Magnoliopsida</taxon>
        <taxon>Trochodendrales</taxon>
        <taxon>Trochodendraceae</taxon>
        <taxon>Tetracentron</taxon>
    </lineage>
</organism>
<protein>
    <recommendedName>
        <fullName evidence="5">MYB-CC type transcription factor LHEQLE-containing domain-containing protein</fullName>
    </recommendedName>
</protein>
<evidence type="ECO:0000313" key="7">
    <source>
        <dbReference type="Proteomes" id="UP000655225"/>
    </source>
</evidence>
<dbReference type="OrthoDB" id="551907at2759"/>
<feature type="region of interest" description="Disordered" evidence="4">
    <location>
        <begin position="44"/>
        <end position="68"/>
    </location>
</feature>
<evidence type="ECO:0000259" key="5">
    <source>
        <dbReference type="Pfam" id="PF14379"/>
    </source>
</evidence>
<keyword evidence="3" id="KW-0539">Nucleus</keyword>
<dbReference type="PANTHER" id="PTHR31499">
    <property type="entry name" value="MYB FAMILY TRANSCRIPTION FACTOR PHL11"/>
    <property type="match status" value="1"/>
</dbReference>
<name>A0A834YEJ7_TETSI</name>
<dbReference type="AlphaFoldDB" id="A0A834YEJ7"/>
<feature type="compositionally biased region" description="Low complexity" evidence="4">
    <location>
        <begin position="55"/>
        <end position="67"/>
    </location>
</feature>
<comment type="caution">
    <text evidence="6">The sequence shown here is derived from an EMBL/GenBank/DDBJ whole genome shotgun (WGS) entry which is preliminary data.</text>
</comment>
<dbReference type="PANTHER" id="PTHR31499:SF23">
    <property type="entry name" value="MYB FAMILY TRANSCRIPTION FACTOR PHL11"/>
    <property type="match status" value="1"/>
</dbReference>
<accession>A0A834YEJ7</accession>
<dbReference type="InterPro" id="IPR025756">
    <property type="entry name" value="Myb_CC_LHEQLE"/>
</dbReference>
<evidence type="ECO:0000313" key="6">
    <source>
        <dbReference type="EMBL" id="KAF8380766.1"/>
    </source>
</evidence>
<dbReference type="Pfam" id="PF14379">
    <property type="entry name" value="Myb_CC_LHEQLE"/>
    <property type="match status" value="1"/>
</dbReference>
<keyword evidence="2" id="KW-0804">Transcription</keyword>
<dbReference type="NCBIfam" id="TIGR01557">
    <property type="entry name" value="myb_SHAQKYF"/>
    <property type="match status" value="1"/>
</dbReference>
<evidence type="ECO:0000256" key="2">
    <source>
        <dbReference type="ARBA" id="ARBA00023163"/>
    </source>
</evidence>
<evidence type="ECO:0000256" key="3">
    <source>
        <dbReference type="ARBA" id="ARBA00023242"/>
    </source>
</evidence>
<dbReference type="Proteomes" id="UP000655225">
    <property type="component" value="Unassembled WGS sequence"/>
</dbReference>
<dbReference type="GO" id="GO:0003677">
    <property type="term" value="F:DNA binding"/>
    <property type="evidence" value="ECO:0007669"/>
    <property type="project" value="InterPro"/>
</dbReference>
<sequence length="238" mass="27037">MERTFESYQHETGVVLSRDPKPRLRWTPDLHDRFVDAVTKLGGPERISDGHSHMHSSITSTSASRMNSEGKFPNAEALMYQIEVQRRLHEQLEVQKKLQMRIEAQGKYLQTILDNAQKSLSFHMNCEMNCAGSLEATRAQLIDFNLALSGLMENVTQVNEGEMKKEEITGKSILHRVHNKSHGSAFQLYQVGEEETKKEVKLKVDGGSPYFDLNAKGSCEFLTSKGSELETKMPTHRR</sequence>
<proteinExistence type="predicted"/>
<feature type="domain" description="MYB-CC type transcription factor LHEQLE-containing" evidence="5">
    <location>
        <begin position="75"/>
        <end position="118"/>
    </location>
</feature>
<reference evidence="6 7" key="1">
    <citation type="submission" date="2020-04" db="EMBL/GenBank/DDBJ databases">
        <title>Plant Genome Project.</title>
        <authorList>
            <person name="Zhang R.-G."/>
        </authorList>
    </citation>
    <scope>NUCLEOTIDE SEQUENCE [LARGE SCALE GENOMIC DNA]</scope>
    <source>
        <strain evidence="6">YNK0</strain>
        <tissue evidence="6">Leaf</tissue>
    </source>
</reference>
<dbReference type="GO" id="GO:0003700">
    <property type="term" value="F:DNA-binding transcription factor activity"/>
    <property type="evidence" value="ECO:0007669"/>
    <property type="project" value="InterPro"/>
</dbReference>
<evidence type="ECO:0000256" key="1">
    <source>
        <dbReference type="ARBA" id="ARBA00023015"/>
    </source>
</evidence>
<keyword evidence="7" id="KW-1185">Reference proteome</keyword>
<evidence type="ECO:0000256" key="4">
    <source>
        <dbReference type="SAM" id="MobiDB-lite"/>
    </source>
</evidence>